<dbReference type="RefSeq" id="XP_022653883.1">
    <property type="nucleotide sequence ID" value="XM_022798148.1"/>
</dbReference>
<dbReference type="Proteomes" id="UP000594260">
    <property type="component" value="Unplaced"/>
</dbReference>
<keyword evidence="2" id="KW-1185">Reference proteome</keyword>
<dbReference type="EnsemblMetazoa" id="XM_022798148">
    <property type="protein sequence ID" value="XP_022653883"/>
    <property type="gene ID" value="LOC111247346"/>
</dbReference>
<name>A0A7M7JQ53_VARDE</name>
<sequence length="666" mass="74740">MISLGRILLSVRPGRLNLLAHTGTLPRTLAVNKQGYRTSAKSLYCQISTRERKAEESLEAENDLILGELSGATNTSDILVAIEQHYLAMTNRHLLASFQILGGKVEKGDTLPQSIVESPSFLKLANRTLKRLRFYEVGECVTLLKAAALLKLPTKSSLVQGICQMIRASLKDLSLKQLMFLHFLLTRFEGQTFLTEALRTAIPLVFQLKCPVELDTANFEESFQALRFALSSECDKDTLEFISLAMQKHANDMSAVHAVNLMSAVAFVKTNKVNTLNIFDSKAFRHLLDTCMDIVASGLDKLDMNNLRMLLSTLSYTGFTRKLCDSLWQFAEDNHWGLARTTTLAFSTQQHRYFTVRNSKFLRDLIIKEKDEVLNNERIPLPVLSNAVATLAAQERFPGLKSSSGGSEEAVLNQKAAAILADAKEKATRLSSNLPSFITYMRDLVVTGIFPTFQLDMLFNPQVQEAVLQNEFVNVTIAQRLLDIEYCIRLRGEKASRFSFRILPRIRFRILNKFETHHSESQAIHKALATALEGEKFVAERICTPLGTLADFLMVLRPNGLPIALSHYAESDRHNFFKTIPNECRVLAVLLTNNASYLRASGLPTVDLSLRTELLRAQKISPLLINVNNWIDLMDNERVPFIQRELKAVLACSDAYRAHIDGSAVN</sequence>
<reference evidence="1" key="1">
    <citation type="submission" date="2021-01" db="UniProtKB">
        <authorList>
            <consortium name="EnsemblMetazoa"/>
        </authorList>
    </citation>
    <scope>IDENTIFICATION</scope>
</reference>
<evidence type="ECO:0008006" key="3">
    <source>
        <dbReference type="Google" id="ProtNLM"/>
    </source>
</evidence>
<dbReference type="OMA" id="KHANDMS"/>
<evidence type="ECO:0000313" key="2">
    <source>
        <dbReference type="Proteomes" id="UP000594260"/>
    </source>
</evidence>
<protein>
    <recommendedName>
        <fullName evidence="3">RAP domain-containing protein</fullName>
    </recommendedName>
</protein>
<dbReference type="OrthoDB" id="443524at2759"/>
<accession>A0A7M7JQ53</accession>
<proteinExistence type="predicted"/>
<evidence type="ECO:0000313" key="1">
    <source>
        <dbReference type="EnsemblMetazoa" id="XP_022653883"/>
    </source>
</evidence>
<dbReference type="AlphaFoldDB" id="A0A7M7JQ53"/>
<organism evidence="1 2">
    <name type="scientific">Varroa destructor</name>
    <name type="common">Honeybee mite</name>
    <dbReference type="NCBI Taxonomy" id="109461"/>
    <lineage>
        <taxon>Eukaryota</taxon>
        <taxon>Metazoa</taxon>
        <taxon>Ecdysozoa</taxon>
        <taxon>Arthropoda</taxon>
        <taxon>Chelicerata</taxon>
        <taxon>Arachnida</taxon>
        <taxon>Acari</taxon>
        <taxon>Parasitiformes</taxon>
        <taxon>Mesostigmata</taxon>
        <taxon>Gamasina</taxon>
        <taxon>Dermanyssoidea</taxon>
        <taxon>Varroidae</taxon>
        <taxon>Varroa</taxon>
    </lineage>
</organism>
<dbReference type="GeneID" id="111247346"/>
<dbReference type="KEGG" id="vde:111247346"/>
<dbReference type="InParanoid" id="A0A7M7JQ53"/>